<keyword evidence="4 10" id="KW-0732">Signal</keyword>
<dbReference type="PANTHER" id="PTHR30046">
    <property type="entry name" value="FLAGELLAR M-RING PROTEIN"/>
    <property type="match status" value="1"/>
</dbReference>
<comment type="caution">
    <text evidence="12">The sequence shown here is derived from an EMBL/GenBank/DDBJ whole genome shotgun (WGS) entry which is preliminary data.</text>
</comment>
<protein>
    <recommendedName>
        <fullName evidence="10">Lipoprotein</fullName>
    </recommendedName>
</protein>
<evidence type="ECO:0000256" key="8">
    <source>
        <dbReference type="ARBA" id="ARBA00023237"/>
    </source>
</evidence>
<evidence type="ECO:0000256" key="4">
    <source>
        <dbReference type="ARBA" id="ARBA00022729"/>
    </source>
</evidence>
<dbReference type="InterPro" id="IPR043427">
    <property type="entry name" value="YscJ/FliF"/>
</dbReference>
<comment type="subcellular location">
    <subcellularLocation>
        <location evidence="1">Cell outer membrane</location>
        <topology evidence="1">Lipid-anchor</topology>
    </subcellularLocation>
</comment>
<dbReference type="EMBL" id="CAJZAG010000016">
    <property type="protein sequence ID" value="CAG9185910.1"/>
    <property type="molecule type" value="Genomic_DNA"/>
</dbReference>
<keyword evidence="10" id="KW-0812">Transmembrane</keyword>
<accession>A0ABM8XZL9</accession>
<keyword evidence="9 10" id="KW-0449">Lipoprotein</keyword>
<comment type="similarity">
    <text evidence="2 10">Belongs to the YscJ lipoprotein family.</text>
</comment>
<dbReference type="NCBIfam" id="TIGR02544">
    <property type="entry name" value="III_secr_YscJ"/>
    <property type="match status" value="1"/>
</dbReference>
<keyword evidence="6 10" id="KW-0472">Membrane</keyword>
<keyword evidence="8 10" id="KW-0998">Cell outer membrane</keyword>
<sequence>MITVRTRLFLLSAVLVLAGCKVTLLASVPETEANQMMALLLLRSIPAEKVAEKGGAVSLRVEKGDFVNAVEVLRQNGLPQQKRLGIEDLFPSNQLVTSPAQERAKMVMLKEQQLESMISAMDGVIAARVTIAQKVDENGKLSGTPSAAVFIKYSPQFNLANQEVQIRSLITDGVPGITANQVSVVMQGAEYRYSNATQAKADVWDWRQILQKYPAYAAASAAALSLMLIVTFGAGLRAVVRKRGKHELKQAG</sequence>
<dbReference type="Gene3D" id="3.30.70.1530">
    <property type="entry name" value="Hypothetical protein rpa1041"/>
    <property type="match status" value="1"/>
</dbReference>
<evidence type="ECO:0000313" key="12">
    <source>
        <dbReference type="EMBL" id="CAG9185910.1"/>
    </source>
</evidence>
<dbReference type="PRINTS" id="PR01338">
    <property type="entry name" value="TYPE3OMKPROT"/>
</dbReference>
<keyword evidence="3" id="KW-0813">Transport</keyword>
<dbReference type="RefSeq" id="WP_223995230.1">
    <property type="nucleotide sequence ID" value="NZ_CAJZAG010000016.1"/>
</dbReference>
<dbReference type="PANTHER" id="PTHR30046:SF3">
    <property type="entry name" value="SECRETION SYSTEM APPARATUS LIPOPROTEIN SSAJ"/>
    <property type="match status" value="1"/>
</dbReference>
<proteinExistence type="inferred from homology"/>
<dbReference type="InterPro" id="IPR006182">
    <property type="entry name" value="FliF_N_dom"/>
</dbReference>
<feature type="domain" description="Flagellar M-ring N-terminal" evidence="11">
    <location>
        <begin position="22"/>
        <end position="189"/>
    </location>
</feature>
<keyword evidence="13" id="KW-1185">Reference proteome</keyword>
<reference evidence="12 13" key="1">
    <citation type="submission" date="2021-08" db="EMBL/GenBank/DDBJ databases">
        <authorList>
            <person name="Peeters C."/>
        </authorList>
    </citation>
    <scope>NUCLEOTIDE SEQUENCE [LARGE SCALE GENOMIC DNA]</scope>
    <source>
        <strain evidence="12 13">LMG 32289</strain>
    </source>
</reference>
<evidence type="ECO:0000256" key="2">
    <source>
        <dbReference type="ARBA" id="ARBA00009509"/>
    </source>
</evidence>
<keyword evidence="5" id="KW-0653">Protein transport</keyword>
<evidence type="ECO:0000256" key="9">
    <source>
        <dbReference type="ARBA" id="ARBA00023288"/>
    </source>
</evidence>
<dbReference type="Gene3D" id="3.30.300.30">
    <property type="match status" value="1"/>
</dbReference>
<gene>
    <name evidence="12" type="ORF">LMG32289_06156</name>
</gene>
<evidence type="ECO:0000256" key="3">
    <source>
        <dbReference type="ARBA" id="ARBA00022448"/>
    </source>
</evidence>
<dbReference type="InterPro" id="IPR003282">
    <property type="entry name" value="T3SS_SctJ"/>
</dbReference>
<keyword evidence="7 10" id="KW-0564">Palmitate</keyword>
<name>A0ABM8XZL9_9BURK</name>
<feature type="transmembrane region" description="Helical" evidence="10">
    <location>
        <begin position="215"/>
        <end position="240"/>
    </location>
</feature>
<evidence type="ECO:0000256" key="5">
    <source>
        <dbReference type="ARBA" id="ARBA00022927"/>
    </source>
</evidence>
<evidence type="ECO:0000256" key="7">
    <source>
        <dbReference type="ARBA" id="ARBA00023139"/>
    </source>
</evidence>
<evidence type="ECO:0000313" key="13">
    <source>
        <dbReference type="Proteomes" id="UP000706525"/>
    </source>
</evidence>
<evidence type="ECO:0000256" key="1">
    <source>
        <dbReference type="ARBA" id="ARBA00004459"/>
    </source>
</evidence>
<dbReference type="PROSITE" id="PS51257">
    <property type="entry name" value="PROKAR_LIPOPROTEIN"/>
    <property type="match status" value="1"/>
</dbReference>
<evidence type="ECO:0000256" key="10">
    <source>
        <dbReference type="RuleBase" id="RU364102"/>
    </source>
</evidence>
<organism evidence="12 13">
    <name type="scientific">Cupriavidus pampae</name>
    <dbReference type="NCBI Taxonomy" id="659251"/>
    <lineage>
        <taxon>Bacteria</taxon>
        <taxon>Pseudomonadati</taxon>
        <taxon>Pseudomonadota</taxon>
        <taxon>Betaproteobacteria</taxon>
        <taxon>Burkholderiales</taxon>
        <taxon>Burkholderiaceae</taxon>
        <taxon>Cupriavidus</taxon>
    </lineage>
</organism>
<keyword evidence="10" id="KW-1133">Transmembrane helix</keyword>
<dbReference type="InterPro" id="IPR045851">
    <property type="entry name" value="AMP-bd_C_sf"/>
</dbReference>
<evidence type="ECO:0000259" key="11">
    <source>
        <dbReference type="Pfam" id="PF01514"/>
    </source>
</evidence>
<dbReference type="Pfam" id="PF01514">
    <property type="entry name" value="YscJ_FliF"/>
    <property type="match status" value="1"/>
</dbReference>
<evidence type="ECO:0000256" key="6">
    <source>
        <dbReference type="ARBA" id="ARBA00023136"/>
    </source>
</evidence>
<dbReference type="Proteomes" id="UP000706525">
    <property type="component" value="Unassembled WGS sequence"/>
</dbReference>